<organism evidence="1 2">
    <name type="scientific">Savagea faecisuis</name>
    <dbReference type="NCBI Taxonomy" id="1274803"/>
    <lineage>
        <taxon>Bacteria</taxon>
        <taxon>Bacillati</taxon>
        <taxon>Bacillota</taxon>
        <taxon>Bacilli</taxon>
        <taxon>Bacillales</taxon>
        <taxon>Caryophanaceae</taxon>
        <taxon>Savagea</taxon>
    </lineage>
</organism>
<dbReference type="EMBL" id="JBHTJF010000009">
    <property type="protein sequence ID" value="MFD0942668.1"/>
    <property type="molecule type" value="Genomic_DNA"/>
</dbReference>
<comment type="caution">
    <text evidence="1">The sequence shown here is derived from an EMBL/GenBank/DDBJ whole genome shotgun (WGS) entry which is preliminary data.</text>
</comment>
<name>A0ABW3GUF4_9BACL</name>
<evidence type="ECO:0000313" key="2">
    <source>
        <dbReference type="Proteomes" id="UP001596976"/>
    </source>
</evidence>
<gene>
    <name evidence="1" type="ORF">ACFQ0V_02645</name>
</gene>
<protein>
    <submittedName>
        <fullName evidence="1">DUF2653 family protein</fullName>
    </submittedName>
</protein>
<sequence>MALILTVQELINGVCLYEAQKRGAQPEDFEAEIVYDDDFPQPFLAEVTYRGVTEDLLMPELVAAIRLYLEQYTDVDPLSASVDLQLTDDEEFIAVID</sequence>
<evidence type="ECO:0000313" key="1">
    <source>
        <dbReference type="EMBL" id="MFD0942668.1"/>
    </source>
</evidence>
<dbReference type="Proteomes" id="UP001596976">
    <property type="component" value="Unassembled WGS sequence"/>
</dbReference>
<dbReference type="RefSeq" id="WP_381009339.1">
    <property type="nucleotide sequence ID" value="NZ_JBHTJF010000009.1"/>
</dbReference>
<dbReference type="Pfam" id="PF10850">
    <property type="entry name" value="DUF2653"/>
    <property type="match status" value="1"/>
</dbReference>
<accession>A0ABW3GUF4</accession>
<dbReference type="InterPro" id="IPR020516">
    <property type="entry name" value="Uncharacterised_YxcD"/>
</dbReference>
<keyword evidence="2" id="KW-1185">Reference proteome</keyword>
<proteinExistence type="predicted"/>
<reference evidence="2" key="1">
    <citation type="journal article" date="2019" name="Int. J. Syst. Evol. Microbiol.">
        <title>The Global Catalogue of Microorganisms (GCM) 10K type strain sequencing project: providing services to taxonomists for standard genome sequencing and annotation.</title>
        <authorList>
            <consortium name="The Broad Institute Genomics Platform"/>
            <consortium name="The Broad Institute Genome Sequencing Center for Infectious Disease"/>
            <person name="Wu L."/>
            <person name="Ma J."/>
        </authorList>
    </citation>
    <scope>NUCLEOTIDE SEQUENCE [LARGE SCALE GENOMIC DNA]</scope>
    <source>
        <strain evidence="2">CCUG 63563</strain>
    </source>
</reference>